<dbReference type="InterPro" id="IPR017972">
    <property type="entry name" value="Cyt_P450_CS"/>
</dbReference>
<evidence type="ECO:0000256" key="3">
    <source>
        <dbReference type="ARBA" id="ARBA00022617"/>
    </source>
</evidence>
<sequence>MVILIVTILRGIETITTTLTWALALLLNNREVLKKAQQELDEKIGGERQWKEFEAGNLVYLQAILKETLRLYPGSPFPHESSKDCIVGGYHVPAGTRLVVNALKVHLDPKVWSDPYEFRPERFLTTHQNIDVRGQNFELIPFGSGRRMCPGVSYALQIMQLTLAALLHEFEIKTPSNQPVDMTGTPGIINVKLIPLDVLLTPRPPNQVYQN</sequence>
<dbReference type="InParanoid" id="A0A2P5EST9"/>
<dbReference type="OrthoDB" id="2789670at2759"/>
<dbReference type="PRINTS" id="PR00385">
    <property type="entry name" value="P450"/>
</dbReference>
<keyword evidence="3 11" id="KW-0349">Heme</keyword>
<dbReference type="GO" id="GO:0005506">
    <property type="term" value="F:iron ion binding"/>
    <property type="evidence" value="ECO:0007669"/>
    <property type="project" value="InterPro"/>
</dbReference>
<dbReference type="Proteomes" id="UP000237000">
    <property type="component" value="Unassembled WGS sequence"/>
</dbReference>
<accession>A0A2P5EST9</accession>
<dbReference type="PROSITE" id="PS00086">
    <property type="entry name" value="CYTOCHROME_P450"/>
    <property type="match status" value="1"/>
</dbReference>
<feature type="binding site" description="axial binding residue" evidence="11">
    <location>
        <position position="149"/>
    </location>
    <ligand>
        <name>heme</name>
        <dbReference type="ChEBI" id="CHEBI:30413"/>
    </ligand>
    <ligandPart>
        <name>Fe</name>
        <dbReference type="ChEBI" id="CHEBI:18248"/>
    </ligandPart>
</feature>
<dbReference type="InterPro" id="IPR050651">
    <property type="entry name" value="Plant_Cytochrome_P450_Monoox"/>
</dbReference>
<comment type="caution">
    <text evidence="13">The sequence shown here is derived from an EMBL/GenBank/DDBJ whole genome shotgun (WGS) entry which is preliminary data.</text>
</comment>
<dbReference type="GO" id="GO:0016705">
    <property type="term" value="F:oxidoreductase activity, acting on paired donors, with incorporation or reduction of molecular oxygen"/>
    <property type="evidence" value="ECO:0007669"/>
    <property type="project" value="InterPro"/>
</dbReference>
<evidence type="ECO:0000256" key="8">
    <source>
        <dbReference type="ARBA" id="ARBA00023004"/>
    </source>
</evidence>
<dbReference type="PANTHER" id="PTHR47947">
    <property type="entry name" value="CYTOCHROME P450 82C3-RELATED"/>
    <property type="match status" value="1"/>
</dbReference>
<dbReference type="SUPFAM" id="SSF48264">
    <property type="entry name" value="Cytochrome P450"/>
    <property type="match status" value="1"/>
</dbReference>
<dbReference type="Gene3D" id="1.10.630.10">
    <property type="entry name" value="Cytochrome P450"/>
    <property type="match status" value="1"/>
</dbReference>
<reference evidence="14" key="1">
    <citation type="submission" date="2016-06" db="EMBL/GenBank/DDBJ databases">
        <title>Parallel loss of symbiosis genes in relatives of nitrogen-fixing non-legume Parasponia.</title>
        <authorList>
            <person name="Van Velzen R."/>
            <person name="Holmer R."/>
            <person name="Bu F."/>
            <person name="Rutten L."/>
            <person name="Van Zeijl A."/>
            <person name="Liu W."/>
            <person name="Santuari L."/>
            <person name="Cao Q."/>
            <person name="Sharma T."/>
            <person name="Shen D."/>
            <person name="Roswanjaya Y."/>
            <person name="Wardhani T."/>
            <person name="Kalhor M.S."/>
            <person name="Jansen J."/>
            <person name="Van den Hoogen J."/>
            <person name="Gungor B."/>
            <person name="Hartog M."/>
            <person name="Hontelez J."/>
            <person name="Verver J."/>
            <person name="Yang W.-C."/>
            <person name="Schijlen E."/>
            <person name="Repin R."/>
            <person name="Schilthuizen M."/>
            <person name="Schranz E."/>
            <person name="Heidstra R."/>
            <person name="Miyata K."/>
            <person name="Fedorova E."/>
            <person name="Kohlen W."/>
            <person name="Bisseling T."/>
            <person name="Smit S."/>
            <person name="Geurts R."/>
        </authorList>
    </citation>
    <scope>NUCLEOTIDE SEQUENCE [LARGE SCALE GENOMIC DNA]</scope>
    <source>
        <strain evidence="14">cv. RG33-2</strain>
    </source>
</reference>
<keyword evidence="7 12" id="KW-0560">Oxidoreductase</keyword>
<dbReference type="InterPro" id="IPR036396">
    <property type="entry name" value="Cyt_P450_sf"/>
</dbReference>
<dbReference type="AlphaFoldDB" id="A0A2P5EST9"/>
<dbReference type="Pfam" id="PF00067">
    <property type="entry name" value="p450"/>
    <property type="match status" value="1"/>
</dbReference>
<evidence type="ECO:0000256" key="6">
    <source>
        <dbReference type="ARBA" id="ARBA00022989"/>
    </source>
</evidence>
<dbReference type="GO" id="GO:0016020">
    <property type="term" value="C:membrane"/>
    <property type="evidence" value="ECO:0007669"/>
    <property type="project" value="UniProtKB-SubCell"/>
</dbReference>
<keyword evidence="14" id="KW-1185">Reference proteome</keyword>
<evidence type="ECO:0000256" key="9">
    <source>
        <dbReference type="ARBA" id="ARBA00023033"/>
    </source>
</evidence>
<evidence type="ECO:0000313" key="13">
    <source>
        <dbReference type="EMBL" id="PON88614.1"/>
    </source>
</evidence>
<gene>
    <name evidence="13" type="ORF">TorRG33x02_155190</name>
</gene>
<keyword evidence="5 11" id="KW-0479">Metal-binding</keyword>
<keyword evidence="10" id="KW-0472">Membrane</keyword>
<evidence type="ECO:0000256" key="7">
    <source>
        <dbReference type="ARBA" id="ARBA00023002"/>
    </source>
</evidence>
<dbReference type="PRINTS" id="PR00463">
    <property type="entry name" value="EP450I"/>
</dbReference>
<evidence type="ECO:0000256" key="11">
    <source>
        <dbReference type="PIRSR" id="PIRSR602401-1"/>
    </source>
</evidence>
<dbReference type="GO" id="GO:0004497">
    <property type="term" value="F:monooxygenase activity"/>
    <property type="evidence" value="ECO:0007669"/>
    <property type="project" value="UniProtKB-KW"/>
</dbReference>
<comment type="cofactor">
    <cofactor evidence="1 11">
        <name>heme</name>
        <dbReference type="ChEBI" id="CHEBI:30413"/>
    </cofactor>
</comment>
<dbReference type="InterPro" id="IPR002401">
    <property type="entry name" value="Cyt_P450_E_grp-I"/>
</dbReference>
<protein>
    <submittedName>
        <fullName evidence="13">Cytochrome P450, E-class, group I</fullName>
    </submittedName>
</protein>
<comment type="subcellular location">
    <subcellularLocation>
        <location evidence="2">Membrane</location>
    </subcellularLocation>
</comment>
<evidence type="ECO:0000256" key="1">
    <source>
        <dbReference type="ARBA" id="ARBA00001971"/>
    </source>
</evidence>
<evidence type="ECO:0000256" key="5">
    <source>
        <dbReference type="ARBA" id="ARBA00022723"/>
    </source>
</evidence>
<dbReference type="InterPro" id="IPR001128">
    <property type="entry name" value="Cyt_P450"/>
</dbReference>
<keyword evidence="8 11" id="KW-0408">Iron</keyword>
<dbReference type="EMBL" id="JXTC01000103">
    <property type="protein sequence ID" value="PON88614.1"/>
    <property type="molecule type" value="Genomic_DNA"/>
</dbReference>
<evidence type="ECO:0000256" key="10">
    <source>
        <dbReference type="ARBA" id="ARBA00023136"/>
    </source>
</evidence>
<keyword evidence="6" id="KW-1133">Transmembrane helix</keyword>
<keyword evidence="4" id="KW-0812">Transmembrane</keyword>
<dbReference type="STRING" id="63057.A0A2P5EST9"/>
<dbReference type="PANTHER" id="PTHR47947:SF26">
    <property type="entry name" value="CYTOCHROME P450"/>
    <property type="match status" value="1"/>
</dbReference>
<dbReference type="GO" id="GO:0020037">
    <property type="term" value="F:heme binding"/>
    <property type="evidence" value="ECO:0007669"/>
    <property type="project" value="InterPro"/>
</dbReference>
<comment type="similarity">
    <text evidence="12">Belongs to the cytochrome P450 family.</text>
</comment>
<name>A0A2P5EST9_TREOI</name>
<evidence type="ECO:0000256" key="2">
    <source>
        <dbReference type="ARBA" id="ARBA00004370"/>
    </source>
</evidence>
<proteinExistence type="inferred from homology"/>
<evidence type="ECO:0000256" key="12">
    <source>
        <dbReference type="RuleBase" id="RU000461"/>
    </source>
</evidence>
<organism evidence="13 14">
    <name type="scientific">Trema orientale</name>
    <name type="common">Charcoal tree</name>
    <name type="synonym">Celtis orientalis</name>
    <dbReference type="NCBI Taxonomy" id="63057"/>
    <lineage>
        <taxon>Eukaryota</taxon>
        <taxon>Viridiplantae</taxon>
        <taxon>Streptophyta</taxon>
        <taxon>Embryophyta</taxon>
        <taxon>Tracheophyta</taxon>
        <taxon>Spermatophyta</taxon>
        <taxon>Magnoliopsida</taxon>
        <taxon>eudicotyledons</taxon>
        <taxon>Gunneridae</taxon>
        <taxon>Pentapetalae</taxon>
        <taxon>rosids</taxon>
        <taxon>fabids</taxon>
        <taxon>Rosales</taxon>
        <taxon>Cannabaceae</taxon>
        <taxon>Trema</taxon>
    </lineage>
</organism>
<evidence type="ECO:0000256" key="4">
    <source>
        <dbReference type="ARBA" id="ARBA00022692"/>
    </source>
</evidence>
<keyword evidence="9 12" id="KW-0503">Monooxygenase</keyword>
<evidence type="ECO:0000313" key="14">
    <source>
        <dbReference type="Proteomes" id="UP000237000"/>
    </source>
</evidence>